<proteinExistence type="predicted"/>
<evidence type="ECO:0000313" key="2">
    <source>
        <dbReference type="Proteomes" id="UP001628156"/>
    </source>
</evidence>
<sequence>MNIAPNGKYIVDEEMFIETVKNIIKRDYFQSSAGETPNLSLNEYLSKYTTEDDESFRKISFKELSLFAQQNQMEFDPISRQIICPNQLFFPASSLRKVPTNNQDQLKYKKTELLVDSLKINETNEKLHKIENIRHSLKLSQEKKPKKTVSKKSSFL</sequence>
<gene>
    <name evidence="1" type="ORF">ENUP19_0265G0046</name>
</gene>
<keyword evidence="2" id="KW-1185">Reference proteome</keyword>
<organism evidence="1 2">
    <name type="scientific">Entamoeba nuttalli</name>
    <dbReference type="NCBI Taxonomy" id="412467"/>
    <lineage>
        <taxon>Eukaryota</taxon>
        <taxon>Amoebozoa</taxon>
        <taxon>Evosea</taxon>
        <taxon>Archamoebae</taxon>
        <taxon>Mastigamoebida</taxon>
        <taxon>Entamoebidae</taxon>
        <taxon>Entamoeba</taxon>
    </lineage>
</organism>
<dbReference type="Proteomes" id="UP001628156">
    <property type="component" value="Unassembled WGS sequence"/>
</dbReference>
<evidence type="ECO:0000313" key="1">
    <source>
        <dbReference type="EMBL" id="GAB1225898.1"/>
    </source>
</evidence>
<reference evidence="1 2" key="1">
    <citation type="journal article" date="2019" name="PLoS Negl. Trop. Dis.">
        <title>Whole genome sequencing of Entamoeba nuttalli reveals mammalian host-related molecular signatures and a novel octapeptide-repeat surface protein.</title>
        <authorList>
            <person name="Tanaka M."/>
            <person name="Makiuchi T."/>
            <person name="Komiyama T."/>
            <person name="Shiina T."/>
            <person name="Osaki K."/>
            <person name="Tachibana H."/>
        </authorList>
    </citation>
    <scope>NUCLEOTIDE SEQUENCE [LARGE SCALE GENOMIC DNA]</scope>
    <source>
        <strain evidence="1 2">P19-061405</strain>
    </source>
</reference>
<dbReference type="EMBL" id="BAAFRS010000265">
    <property type="protein sequence ID" value="GAB1225898.1"/>
    <property type="molecule type" value="Genomic_DNA"/>
</dbReference>
<protein>
    <submittedName>
        <fullName evidence="1">Uncharacterized protein</fullName>
    </submittedName>
</protein>
<comment type="caution">
    <text evidence="1">The sequence shown here is derived from an EMBL/GenBank/DDBJ whole genome shotgun (WGS) entry which is preliminary data.</text>
</comment>
<name>A0ABQ0DSQ7_9EUKA</name>
<accession>A0ABQ0DSQ7</accession>